<keyword evidence="3" id="KW-1185">Reference proteome</keyword>
<sequence>MKEFRFKCWVEEDGEKVYGPGPNELLRFIEREGSLSKAADEMKMSYKKAWDIVKRLNQHSEEPLVILKKGGSHGGGAAVTEHGLNVMKRFEKLQAELKEVLEKQQHFIDTLK</sequence>
<gene>
    <name evidence="2" type="ORF">MKO06_08550</name>
</gene>
<dbReference type="InterPro" id="IPR051815">
    <property type="entry name" value="Molybdate_resp_trans_reg"/>
</dbReference>
<dbReference type="InterPro" id="IPR000847">
    <property type="entry name" value="LysR_HTH_N"/>
</dbReference>
<dbReference type="PANTHER" id="PTHR30432:SF1">
    <property type="entry name" value="DNA-BINDING TRANSCRIPTIONAL DUAL REGULATOR MODE"/>
    <property type="match status" value="1"/>
</dbReference>
<organism evidence="2 3">
    <name type="scientific">Christiangramia oceanisediminis</name>
    <dbReference type="NCBI Taxonomy" id="2920386"/>
    <lineage>
        <taxon>Bacteria</taxon>
        <taxon>Pseudomonadati</taxon>
        <taxon>Bacteroidota</taxon>
        <taxon>Flavobacteriia</taxon>
        <taxon>Flavobacteriales</taxon>
        <taxon>Flavobacteriaceae</taxon>
        <taxon>Christiangramia</taxon>
    </lineage>
</organism>
<dbReference type="Proteomes" id="UP001155280">
    <property type="component" value="Unassembled WGS sequence"/>
</dbReference>
<evidence type="ECO:0000259" key="1">
    <source>
        <dbReference type="Pfam" id="PF00126"/>
    </source>
</evidence>
<dbReference type="Pfam" id="PF00126">
    <property type="entry name" value="HTH_1"/>
    <property type="match status" value="1"/>
</dbReference>
<dbReference type="Gene3D" id="1.10.10.10">
    <property type="entry name" value="Winged helix-like DNA-binding domain superfamily/Winged helix DNA-binding domain"/>
    <property type="match status" value="1"/>
</dbReference>
<accession>A0A9X2IBL1</accession>
<dbReference type="GO" id="GO:0003700">
    <property type="term" value="F:DNA-binding transcription factor activity"/>
    <property type="evidence" value="ECO:0007669"/>
    <property type="project" value="InterPro"/>
</dbReference>
<reference evidence="2" key="1">
    <citation type="submission" date="2022-07" db="EMBL/GenBank/DDBJ databases">
        <title>Gramela sediminis sp. nov., isolated from deep-sea sediment of the Indian Ocean.</title>
        <authorList>
            <person name="Shi H."/>
        </authorList>
    </citation>
    <scope>NUCLEOTIDE SEQUENCE</scope>
    <source>
        <strain evidence="2">GC03-9</strain>
    </source>
</reference>
<protein>
    <submittedName>
        <fullName evidence="2">Winged helix-turn-helix domain-containing protein</fullName>
    </submittedName>
</protein>
<dbReference type="SUPFAM" id="SSF46785">
    <property type="entry name" value="Winged helix' DNA-binding domain"/>
    <property type="match status" value="1"/>
</dbReference>
<comment type="caution">
    <text evidence="2">The sequence shown here is derived from an EMBL/GenBank/DDBJ whole genome shotgun (WGS) entry which is preliminary data.</text>
</comment>
<evidence type="ECO:0000313" key="3">
    <source>
        <dbReference type="Proteomes" id="UP001155280"/>
    </source>
</evidence>
<dbReference type="RefSeq" id="WP_241551764.1">
    <property type="nucleotide sequence ID" value="NZ_JANCNS010000002.1"/>
</dbReference>
<feature type="domain" description="HTH lysR-type" evidence="1">
    <location>
        <begin position="29"/>
        <end position="83"/>
    </location>
</feature>
<dbReference type="InterPro" id="IPR036390">
    <property type="entry name" value="WH_DNA-bd_sf"/>
</dbReference>
<dbReference type="InterPro" id="IPR036388">
    <property type="entry name" value="WH-like_DNA-bd_sf"/>
</dbReference>
<dbReference type="AlphaFoldDB" id="A0A9X2IBL1"/>
<evidence type="ECO:0000313" key="2">
    <source>
        <dbReference type="EMBL" id="MCP9199953.1"/>
    </source>
</evidence>
<proteinExistence type="predicted"/>
<dbReference type="EMBL" id="JANCNS010000002">
    <property type="protein sequence ID" value="MCP9199953.1"/>
    <property type="molecule type" value="Genomic_DNA"/>
</dbReference>
<dbReference type="PANTHER" id="PTHR30432">
    <property type="entry name" value="TRANSCRIPTIONAL REGULATOR MODE"/>
    <property type="match status" value="1"/>
</dbReference>
<name>A0A9X2IBL1_9FLAO</name>